<dbReference type="PROSITE" id="PS50113">
    <property type="entry name" value="PAC"/>
    <property type="match status" value="1"/>
</dbReference>
<dbReference type="CDD" id="cd01948">
    <property type="entry name" value="EAL"/>
    <property type="match status" value="1"/>
</dbReference>
<dbReference type="Gene3D" id="3.20.20.450">
    <property type="entry name" value="EAL domain"/>
    <property type="match status" value="1"/>
</dbReference>
<dbReference type="InterPro" id="IPR000160">
    <property type="entry name" value="GGDEF_dom"/>
</dbReference>
<feature type="compositionally biased region" description="Basic and acidic residues" evidence="1">
    <location>
        <begin position="1"/>
        <end position="15"/>
    </location>
</feature>
<comment type="caution">
    <text evidence="6">The sequence shown here is derived from an EMBL/GenBank/DDBJ whole genome shotgun (WGS) entry which is preliminary data.</text>
</comment>
<dbReference type="InterPro" id="IPR013656">
    <property type="entry name" value="PAS_4"/>
</dbReference>
<dbReference type="SMART" id="SM00091">
    <property type="entry name" value="PAS"/>
    <property type="match status" value="2"/>
</dbReference>
<dbReference type="Gene3D" id="3.30.450.20">
    <property type="entry name" value="PAS domain"/>
    <property type="match status" value="2"/>
</dbReference>
<dbReference type="SMART" id="SM00267">
    <property type="entry name" value="GGDEF"/>
    <property type="match status" value="1"/>
</dbReference>
<dbReference type="SMART" id="SM00052">
    <property type="entry name" value="EAL"/>
    <property type="match status" value="1"/>
</dbReference>
<dbReference type="Pfam" id="PF00563">
    <property type="entry name" value="EAL"/>
    <property type="match status" value="1"/>
</dbReference>
<feature type="domain" description="EAL" evidence="4">
    <location>
        <begin position="664"/>
        <end position="915"/>
    </location>
</feature>
<dbReference type="Pfam" id="PF00990">
    <property type="entry name" value="GGDEF"/>
    <property type="match status" value="1"/>
</dbReference>
<gene>
    <name evidence="6" type="ORF">ACFQ34_27870</name>
</gene>
<dbReference type="InterPro" id="IPR000700">
    <property type="entry name" value="PAS-assoc_C"/>
</dbReference>
<reference evidence="7" key="1">
    <citation type="journal article" date="2019" name="Int. J. Syst. Evol. Microbiol.">
        <title>The Global Catalogue of Microorganisms (GCM) 10K type strain sequencing project: providing services to taxonomists for standard genome sequencing and annotation.</title>
        <authorList>
            <consortium name="The Broad Institute Genomics Platform"/>
            <consortium name="The Broad Institute Genome Sequencing Center for Infectious Disease"/>
            <person name="Wu L."/>
            <person name="Ma J."/>
        </authorList>
    </citation>
    <scope>NUCLEOTIDE SEQUENCE [LARGE SCALE GENOMIC DNA]</scope>
    <source>
        <strain evidence="7">CCUG 49018</strain>
    </source>
</reference>
<protein>
    <submittedName>
        <fullName evidence="6">EAL domain-containing protein</fullName>
    </submittedName>
</protein>
<dbReference type="Pfam" id="PF13426">
    <property type="entry name" value="PAS_9"/>
    <property type="match status" value="1"/>
</dbReference>
<dbReference type="InterPro" id="IPR035919">
    <property type="entry name" value="EAL_sf"/>
</dbReference>
<dbReference type="PROSITE" id="PS50883">
    <property type="entry name" value="EAL"/>
    <property type="match status" value="1"/>
</dbReference>
<feature type="compositionally biased region" description="Low complexity" evidence="1">
    <location>
        <begin position="72"/>
        <end position="88"/>
    </location>
</feature>
<dbReference type="SUPFAM" id="SSF55073">
    <property type="entry name" value="Nucleotide cyclase"/>
    <property type="match status" value="1"/>
</dbReference>
<feature type="domain" description="PAS" evidence="2">
    <location>
        <begin position="362"/>
        <end position="417"/>
    </location>
</feature>
<keyword evidence="7" id="KW-1185">Reference proteome</keyword>
<dbReference type="InterPro" id="IPR001633">
    <property type="entry name" value="EAL_dom"/>
</dbReference>
<dbReference type="SUPFAM" id="SSF55785">
    <property type="entry name" value="PYP-like sensor domain (PAS domain)"/>
    <property type="match status" value="2"/>
</dbReference>
<evidence type="ECO:0000313" key="6">
    <source>
        <dbReference type="EMBL" id="MFD1237122.1"/>
    </source>
</evidence>
<dbReference type="PROSITE" id="PS50112">
    <property type="entry name" value="PAS"/>
    <property type="match status" value="1"/>
</dbReference>
<accession>A0ABW3VPV4</accession>
<dbReference type="InterPro" id="IPR000014">
    <property type="entry name" value="PAS"/>
</dbReference>
<dbReference type="PROSITE" id="PS50887">
    <property type="entry name" value="GGDEF"/>
    <property type="match status" value="1"/>
</dbReference>
<evidence type="ECO:0000259" key="3">
    <source>
        <dbReference type="PROSITE" id="PS50113"/>
    </source>
</evidence>
<dbReference type="Pfam" id="PF08448">
    <property type="entry name" value="PAS_4"/>
    <property type="match status" value="1"/>
</dbReference>
<evidence type="ECO:0000256" key="1">
    <source>
        <dbReference type="SAM" id="MobiDB-lite"/>
    </source>
</evidence>
<organism evidence="6 7">
    <name type="scientific">Pseudonocardia benzenivorans</name>
    <dbReference type="NCBI Taxonomy" id="228005"/>
    <lineage>
        <taxon>Bacteria</taxon>
        <taxon>Bacillati</taxon>
        <taxon>Actinomycetota</taxon>
        <taxon>Actinomycetes</taxon>
        <taxon>Pseudonocardiales</taxon>
        <taxon>Pseudonocardiaceae</taxon>
        <taxon>Pseudonocardia</taxon>
    </lineage>
</organism>
<dbReference type="Proteomes" id="UP001597182">
    <property type="component" value="Unassembled WGS sequence"/>
</dbReference>
<dbReference type="InterPro" id="IPR052155">
    <property type="entry name" value="Biofilm_reg_signaling"/>
</dbReference>
<dbReference type="PANTHER" id="PTHR44757">
    <property type="entry name" value="DIGUANYLATE CYCLASE DGCP"/>
    <property type="match status" value="1"/>
</dbReference>
<dbReference type="InterPro" id="IPR029787">
    <property type="entry name" value="Nucleotide_cyclase"/>
</dbReference>
<dbReference type="NCBIfam" id="TIGR00229">
    <property type="entry name" value="sensory_box"/>
    <property type="match status" value="1"/>
</dbReference>
<evidence type="ECO:0000259" key="4">
    <source>
        <dbReference type="PROSITE" id="PS50883"/>
    </source>
</evidence>
<evidence type="ECO:0000313" key="7">
    <source>
        <dbReference type="Proteomes" id="UP001597182"/>
    </source>
</evidence>
<dbReference type="InterPro" id="IPR035965">
    <property type="entry name" value="PAS-like_dom_sf"/>
</dbReference>
<name>A0ABW3VPV4_9PSEU</name>
<dbReference type="SUPFAM" id="SSF141868">
    <property type="entry name" value="EAL domain-like"/>
    <property type="match status" value="1"/>
</dbReference>
<feature type="domain" description="PAC" evidence="3">
    <location>
        <begin position="440"/>
        <end position="491"/>
    </location>
</feature>
<feature type="region of interest" description="Disordered" evidence="1">
    <location>
        <begin position="1"/>
        <end position="133"/>
    </location>
</feature>
<dbReference type="NCBIfam" id="TIGR00254">
    <property type="entry name" value="GGDEF"/>
    <property type="match status" value="1"/>
</dbReference>
<evidence type="ECO:0000259" key="5">
    <source>
        <dbReference type="PROSITE" id="PS50887"/>
    </source>
</evidence>
<sequence>MSEFGRGPRGERDGAGVDAPATEAVARADLRRSRQAAGGPVDPEAARFAGQLARAIDRTPGTPDDGADGTDDAVVAVAAPAPAAADPATDPRRGSLLAPPGTGPETVHTGHPALHRPGPARPDAGPELPVRPVGPGVRETAFGRPLPGGADALPLPGAPTLVCDRTGRVLRANPAFTQLAGRSPGDADSGPLGLHLRRLVVGPDGDARLIRADGTLVRVRVVRWDVGADLQVVMLVELGSGSDARRIAELERMARVGTWTYELASATLRRSASLQDLYRGAGIDPDGPDGPIEGEQVALLCQGLRNGVRGGDHHVDLKLPGDRLLGCRASVERADDGTPVRLVGTVRDLSAQRLAENRHRAAGARFADLVALLPTGVLLFDATGRVIDANPAVCEILDTVPEDLRGTTAAALSAEPEPLSPDGLPDWLRRVPPGVDNGYRLDALPLLRSDGTRVWCGVGVTVTRADDGAPLFLVVCEDVTDRRRAAEVLRSAGTVDALTRLPNRAAALHLVDGLLAGPGRDGVVLVCGDLDDFSRVNSSLGHDAGDDLLVTLAGRLQRELPFGCTAARLSGDEFVVICSDHTEAGGPEALAHTVAALLRTSITVGGRPVEVTASVGLATPAPDPDLRAADLLRFAEVAMYEAKKRSRGGVGVATDVVVRTATSQLGLEAELRAAIADDRLVLEYQPVVTADGRVRSAEALIRWPHPDRGLVPPGEFLPVAQRGGLMRELDLWVLRTAAREAAGWQSEGEIAVAVNLAGLLPGDPEFAELVTGTLQATGLDHSRLILELVETSLVALPPHALAAMADLVGRGVRFAVDDFGTGYSSLARLKELPAQTVKVDRAFVTGIAEDPVDHAVARAVVDMARAMGRSTVAEGVETAAQFEALRGIGVDAFQGWLFARPLPVEQMREVLRSGRLRVPPSTDVA</sequence>
<dbReference type="InterPro" id="IPR043128">
    <property type="entry name" value="Rev_trsase/Diguanyl_cyclase"/>
</dbReference>
<proteinExistence type="predicted"/>
<dbReference type="Gene3D" id="3.30.70.270">
    <property type="match status" value="1"/>
</dbReference>
<dbReference type="CDD" id="cd01949">
    <property type="entry name" value="GGDEF"/>
    <property type="match status" value="1"/>
</dbReference>
<feature type="domain" description="GGDEF" evidence="5">
    <location>
        <begin position="521"/>
        <end position="655"/>
    </location>
</feature>
<dbReference type="PANTHER" id="PTHR44757:SF2">
    <property type="entry name" value="BIOFILM ARCHITECTURE MAINTENANCE PROTEIN MBAA"/>
    <property type="match status" value="1"/>
</dbReference>
<dbReference type="CDD" id="cd00130">
    <property type="entry name" value="PAS"/>
    <property type="match status" value="1"/>
</dbReference>
<dbReference type="EMBL" id="JBHTMB010000269">
    <property type="protein sequence ID" value="MFD1237122.1"/>
    <property type="molecule type" value="Genomic_DNA"/>
</dbReference>
<evidence type="ECO:0000259" key="2">
    <source>
        <dbReference type="PROSITE" id="PS50112"/>
    </source>
</evidence>
<dbReference type="RefSeq" id="WP_379653229.1">
    <property type="nucleotide sequence ID" value="NZ_JBHTMB010000269.1"/>
</dbReference>